<sequence>MKVFKFGGASVKDAQAVRNVADVIKRFCEEELVIVVSAMGKTTNHLEELLQLFFDKGDWKAKLEWIKNFHLEISKDLMEEDEHELYDRIESIFDSIENYLQKAEGKRYAEVYSEIVSQGELLSTRIIREYLNENVRKTTWIDARKYIKTDLNFTDSRVDWDMTKKNLSKKIPSYTKDGMVISQGFIGSNSVGKTTTLGREGSDFSAAIFATCLDAESVTVWKDVPGVMTADPRKMPEAIVIPELRYNDAAEMTYYGASIIHPRTIKPLAQAKIKLYVRPFTEPENIGTVIGKGHAAKHPASFIVKTKQVFIEFGVTDFTFINEKKLSIIFNALDQHNIKVNLMQNSAVSFAICIDKKFDKVERLTESLKDEFDIEVREGLELLTIIGYDDAALGSIYHRNEVILKQKTKKVFHLLYVPEKKHIELTAQKANQK</sequence>
<keyword evidence="9" id="KW-0028">Amino-acid biosynthesis</keyword>
<evidence type="ECO:0000256" key="7">
    <source>
        <dbReference type="ARBA" id="ARBA00047872"/>
    </source>
</evidence>
<comment type="caution">
    <text evidence="11">The sequence shown here is derived from an EMBL/GenBank/DDBJ whole genome shotgun (WGS) entry which is preliminary data.</text>
</comment>
<name>A0ABT3CWY4_9BACT</name>
<comment type="pathway">
    <text evidence="9">Amino-acid biosynthesis; L-threonine biosynthesis; L-threonine from L-aspartate: step 1/5.</text>
</comment>
<dbReference type="Gene3D" id="3.40.1160.10">
    <property type="entry name" value="Acetylglutamate kinase-like"/>
    <property type="match status" value="1"/>
</dbReference>
<keyword evidence="12" id="KW-1185">Reference proteome</keyword>
<gene>
    <name evidence="11" type="ORF">N7U62_13635</name>
</gene>
<feature type="domain" description="Aspartate/glutamate/uridylate kinase" evidence="10">
    <location>
        <begin position="2"/>
        <end position="278"/>
    </location>
</feature>
<dbReference type="GO" id="GO:0004072">
    <property type="term" value="F:aspartate kinase activity"/>
    <property type="evidence" value="ECO:0007669"/>
    <property type="project" value="UniProtKB-EC"/>
</dbReference>
<evidence type="ECO:0000256" key="8">
    <source>
        <dbReference type="RuleBase" id="RU003448"/>
    </source>
</evidence>
<dbReference type="InterPro" id="IPR005260">
    <property type="entry name" value="Asp_kin_monofn"/>
</dbReference>
<evidence type="ECO:0000256" key="6">
    <source>
        <dbReference type="ARBA" id="ARBA00022840"/>
    </source>
</evidence>
<keyword evidence="4" id="KW-0547">Nucleotide-binding</keyword>
<keyword evidence="6" id="KW-0067">ATP-binding</keyword>
<evidence type="ECO:0000256" key="2">
    <source>
        <dbReference type="ARBA" id="ARBA00010122"/>
    </source>
</evidence>
<evidence type="ECO:0000256" key="3">
    <source>
        <dbReference type="ARBA" id="ARBA00022679"/>
    </source>
</evidence>
<protein>
    <recommendedName>
        <fullName evidence="8">Aspartokinase</fullName>
        <ecNumber evidence="8">2.7.2.4</ecNumber>
    </recommendedName>
</protein>
<reference evidence="11 12" key="1">
    <citation type="submission" date="2022-10" db="EMBL/GenBank/DDBJ databases">
        <title>Comparative genomics and taxonomic characterization of three novel marine species of genus Reichenbachiella exhibiting antioxidant and polysaccharide degradation activities.</title>
        <authorList>
            <person name="Muhammad N."/>
            <person name="Lee Y.-J."/>
            <person name="Ko J."/>
            <person name="Kim S.-G."/>
        </authorList>
    </citation>
    <scope>NUCLEOTIDE SEQUENCE [LARGE SCALE GENOMIC DNA]</scope>
    <source>
        <strain evidence="11 12">ABR2-5</strain>
    </source>
</reference>
<dbReference type="SUPFAM" id="SSF53633">
    <property type="entry name" value="Carbamate kinase-like"/>
    <property type="match status" value="1"/>
</dbReference>
<evidence type="ECO:0000313" key="12">
    <source>
        <dbReference type="Proteomes" id="UP001300692"/>
    </source>
</evidence>
<evidence type="ECO:0000256" key="1">
    <source>
        <dbReference type="ARBA" id="ARBA00004766"/>
    </source>
</evidence>
<dbReference type="PANTHER" id="PTHR21499">
    <property type="entry name" value="ASPARTATE KINASE"/>
    <property type="match status" value="1"/>
</dbReference>
<evidence type="ECO:0000313" key="11">
    <source>
        <dbReference type="EMBL" id="MCV9387718.1"/>
    </source>
</evidence>
<keyword evidence="5 8" id="KW-0418">Kinase</keyword>
<comment type="catalytic activity">
    <reaction evidence="7 8">
        <text>L-aspartate + ATP = 4-phospho-L-aspartate + ADP</text>
        <dbReference type="Rhea" id="RHEA:23776"/>
        <dbReference type="ChEBI" id="CHEBI:29991"/>
        <dbReference type="ChEBI" id="CHEBI:30616"/>
        <dbReference type="ChEBI" id="CHEBI:57535"/>
        <dbReference type="ChEBI" id="CHEBI:456216"/>
        <dbReference type="EC" id="2.7.2.4"/>
    </reaction>
</comment>
<dbReference type="PIRSF" id="PIRSF000726">
    <property type="entry name" value="Asp_kin"/>
    <property type="match status" value="1"/>
</dbReference>
<dbReference type="PANTHER" id="PTHR21499:SF59">
    <property type="entry name" value="ASPARTOKINASE"/>
    <property type="match status" value="1"/>
</dbReference>
<dbReference type="Gene3D" id="1.20.120.1320">
    <property type="entry name" value="Aspartokinase, catalytic domain"/>
    <property type="match status" value="1"/>
</dbReference>
<comment type="pathway">
    <text evidence="9">Amino-acid biosynthesis; L-methionine biosynthesis via de novo pathway; L-homoserine from L-aspartate: step 1/3.</text>
</comment>
<dbReference type="InterPro" id="IPR036393">
    <property type="entry name" value="AceGlu_kinase-like_sf"/>
</dbReference>
<dbReference type="InterPro" id="IPR042199">
    <property type="entry name" value="AsparK_Bifunc_asparK/hSer_DH"/>
</dbReference>
<dbReference type="EMBL" id="JAOYOD010000001">
    <property type="protein sequence ID" value="MCV9387718.1"/>
    <property type="molecule type" value="Genomic_DNA"/>
</dbReference>
<dbReference type="InterPro" id="IPR001048">
    <property type="entry name" value="Asp/Glu/Uridylate_kinase"/>
</dbReference>
<evidence type="ECO:0000259" key="10">
    <source>
        <dbReference type="Pfam" id="PF00696"/>
    </source>
</evidence>
<organism evidence="11 12">
    <name type="scientific">Reichenbachiella ulvae</name>
    <dbReference type="NCBI Taxonomy" id="2980104"/>
    <lineage>
        <taxon>Bacteria</taxon>
        <taxon>Pseudomonadati</taxon>
        <taxon>Bacteroidota</taxon>
        <taxon>Cytophagia</taxon>
        <taxon>Cytophagales</taxon>
        <taxon>Reichenbachiellaceae</taxon>
        <taxon>Reichenbachiella</taxon>
    </lineage>
</organism>
<evidence type="ECO:0000256" key="9">
    <source>
        <dbReference type="RuleBase" id="RU004249"/>
    </source>
</evidence>
<comment type="pathway">
    <text evidence="1 9">Amino-acid biosynthesis; L-lysine biosynthesis via DAP pathway; (S)-tetrahydrodipicolinate from L-aspartate: step 1/4.</text>
</comment>
<evidence type="ECO:0000256" key="4">
    <source>
        <dbReference type="ARBA" id="ARBA00022741"/>
    </source>
</evidence>
<accession>A0ABT3CWY4</accession>
<dbReference type="EC" id="2.7.2.4" evidence="8"/>
<dbReference type="Proteomes" id="UP001300692">
    <property type="component" value="Unassembled WGS sequence"/>
</dbReference>
<keyword evidence="3 8" id="KW-0808">Transferase</keyword>
<proteinExistence type="inferred from homology"/>
<dbReference type="InterPro" id="IPR045865">
    <property type="entry name" value="ACT-like_dom_sf"/>
</dbReference>
<evidence type="ECO:0000256" key="5">
    <source>
        <dbReference type="ARBA" id="ARBA00022777"/>
    </source>
</evidence>
<dbReference type="SUPFAM" id="SSF55021">
    <property type="entry name" value="ACT-like"/>
    <property type="match status" value="1"/>
</dbReference>
<dbReference type="NCBIfam" id="TIGR00657">
    <property type="entry name" value="asp_kinases"/>
    <property type="match status" value="1"/>
</dbReference>
<comment type="similarity">
    <text evidence="2 8">Belongs to the aspartokinase family.</text>
</comment>
<dbReference type="Pfam" id="PF00696">
    <property type="entry name" value="AA_kinase"/>
    <property type="match status" value="1"/>
</dbReference>
<dbReference type="RefSeq" id="WP_264138538.1">
    <property type="nucleotide sequence ID" value="NZ_JAOYOD010000001.1"/>
</dbReference>
<dbReference type="CDD" id="cd04243">
    <property type="entry name" value="AAK_AK-HSDH-like"/>
    <property type="match status" value="1"/>
</dbReference>
<dbReference type="InterPro" id="IPR001341">
    <property type="entry name" value="Asp_kinase"/>
</dbReference>